<keyword evidence="5 12" id="KW-0732">Signal</keyword>
<keyword evidence="6 11" id="KW-1133">Transmembrane helix</keyword>
<dbReference type="AlphaFoldDB" id="J7S5U3"/>
<comment type="subcellular location">
    <subcellularLocation>
        <location evidence="1">Membrane</location>
        <topology evidence="1">Multi-pass membrane protein</topology>
    </subcellularLocation>
</comment>
<dbReference type="InterPro" id="IPR053958">
    <property type="entry name" value="HMGCR/SNAP/NPC1-like_SSD"/>
</dbReference>
<dbReference type="OMA" id="WWFDVES"/>
<feature type="chain" id="PRO_5003796581" description="SSD domain-containing protein" evidence="12">
    <location>
        <begin position="21"/>
        <end position="1191"/>
    </location>
</feature>
<evidence type="ECO:0000256" key="4">
    <source>
        <dbReference type="ARBA" id="ARBA00022692"/>
    </source>
</evidence>
<dbReference type="HOGENOM" id="CLU_002359_0_1_1"/>
<feature type="transmembrane region" description="Helical" evidence="11">
    <location>
        <begin position="339"/>
        <end position="359"/>
    </location>
</feature>
<feature type="transmembrane region" description="Helical" evidence="11">
    <location>
        <begin position="1009"/>
        <end position="1032"/>
    </location>
</feature>
<feature type="transmembrane region" description="Helical" evidence="11">
    <location>
        <begin position="764"/>
        <end position="786"/>
    </location>
</feature>
<dbReference type="OrthoDB" id="6510177at2759"/>
<dbReference type="Pfam" id="PF12349">
    <property type="entry name" value="Sterol-sensing"/>
    <property type="match status" value="1"/>
</dbReference>
<organism evidence="14 15">
    <name type="scientific">Huiozyma naganishii (strain ATCC MYA-139 / BCRC 22969 / CBS 8797 / KCTC 17520 / NBRC 10181 / NCYC 3082 / Yp74L-3)</name>
    <name type="common">Yeast</name>
    <name type="synonym">Kazachstania naganishii</name>
    <dbReference type="NCBI Taxonomy" id="1071383"/>
    <lineage>
        <taxon>Eukaryota</taxon>
        <taxon>Fungi</taxon>
        <taxon>Dikarya</taxon>
        <taxon>Ascomycota</taxon>
        <taxon>Saccharomycotina</taxon>
        <taxon>Saccharomycetes</taxon>
        <taxon>Saccharomycetales</taxon>
        <taxon>Saccharomycetaceae</taxon>
        <taxon>Huiozyma</taxon>
    </lineage>
</organism>
<dbReference type="Pfam" id="PF16414">
    <property type="entry name" value="NPC1_N"/>
    <property type="match status" value="1"/>
</dbReference>
<dbReference type="PROSITE" id="PS50156">
    <property type="entry name" value="SSD"/>
    <property type="match status" value="1"/>
</dbReference>
<dbReference type="EMBL" id="HE978317">
    <property type="protein sequence ID" value="CCK70009.1"/>
    <property type="molecule type" value="Genomic_DNA"/>
</dbReference>
<feature type="transmembrane region" description="Helical" evidence="11">
    <location>
        <begin position="666"/>
        <end position="689"/>
    </location>
</feature>
<dbReference type="FunFam" id="1.20.1640.10:FF:000029">
    <property type="entry name" value="Putative Patched sphingolipid transporter"/>
    <property type="match status" value="1"/>
</dbReference>
<dbReference type="InterPro" id="IPR000731">
    <property type="entry name" value="SSD"/>
</dbReference>
<keyword evidence="8 11" id="KW-0472">Membrane</keyword>
<dbReference type="KEGG" id="kng:KNAG_0D02600"/>
<dbReference type="STRING" id="1071383.J7S5U3"/>
<keyword evidence="7" id="KW-0445">Lipid transport</keyword>
<feature type="transmembrane region" description="Helical" evidence="11">
    <location>
        <begin position="618"/>
        <end position="639"/>
    </location>
</feature>
<keyword evidence="9" id="KW-1015">Disulfide bond</keyword>
<evidence type="ECO:0000256" key="6">
    <source>
        <dbReference type="ARBA" id="ARBA00022989"/>
    </source>
</evidence>
<sequence>MILPWLLWMFNGGLIIGATAQQCAMYGNCGKKTPLGVELPCPVDRTSPLQPPGITNDLRDLLVLTCGEEWKEIENVCCSIEQVKALQNNLKRAHALIESCPACVKNFNNMFCHFTCSPQQASFLDVIDTEVSQENKRIVKELNFYMDEDWASEFFNSCKNIKFSATNGYAMDLIGGGARNYSEFLQFLGDEKALLGGSPFQINYKYAQTKKFQPFNNSVYGCDDPIYKCACSDCQESCPVLKPLKQEHCFRNGFPCFSIDVLITYVIIAVTLLIWFIVKKWKSNDIQNTDQLLNPSAGQDSSPEDMLFQDRKKTKLYKPNSLISKAVESVANIAVYHPYIVLCLTSIIILSFGVLLFFFGSLEQDPVNLWVSKSSPKYKEKQYFDEHFGPFYRVEQIFVVNDTGPVLSNYSTLEWWFEVEKQMTESLTSSEGLTYQDLCFRPTPDSTCVVESFTQYFKGEIPKKSFWESQIKMCANTPVTCLPTFQQPLKKNLLFSDLSDDVLQSNAFIVTLLVNNFTESANLWEEQLEEFLLGLDIPEGLRISFNTEMSLKKELNNNGDAIIVCCSYLVMFLYASWALKRRAGRTRILLGFSGILIVASSVICAAGLLSVFGVKSTLIIAEVIPFLILAIGIDNIFLLTHEYDRVTEISGPLSPKERLIKSVMHIFPSILLSFICQAGCFLLASFVSMPAVRNFALYSATAVLFNVILQSTAYVSILELYERKYYDPVFVKIIITGQDNIEIEPAHSKATQYYFKLLSYRKSIMCSFITVALISILVLPKIQFGLDQRQAVPQTSYLIDYFKDVYEYLKVGPPVYFVLRNLDLTKRSNQQRICGKFTSCIENSMGNILEQERTRSTITEPVANWLDDYLLYLSPGLGQCCKVQKGTDDLCTPELGGENCETCFKHGEWDYDMDGFPENEEFMKYFNMWIKTPSDPCPLGGLAPYSSAIYYNNSNVISSVFRSAHKPLTSQDDLISAYNDAIRITDSLKPLDLFAYSPFYIFFVQYRTLLSLTVKLLTAALVLIFVAASTLLGSIRTACLLIVTVCMIIVDIGALMVAFQISLNAVSLVNLVICVGLAVEFCIHIARAFTMISSSGKTDRQARMHDAMSTIGASVFKGIAMTKLIGVCVLAFAHSKIFHVYYFRMWLSLIIVASLHALVFFPVLISLLGGTYYFDDIVEHAYVDNEETTPI</sequence>
<evidence type="ECO:0000256" key="9">
    <source>
        <dbReference type="ARBA" id="ARBA00023157"/>
    </source>
</evidence>
<keyword evidence="3" id="KW-0813">Transport</keyword>
<keyword evidence="10" id="KW-0325">Glycoprotein</keyword>
<feature type="transmembrane region" description="Helical" evidence="11">
    <location>
        <begin position="561"/>
        <end position="579"/>
    </location>
</feature>
<evidence type="ECO:0000313" key="15">
    <source>
        <dbReference type="Proteomes" id="UP000006310"/>
    </source>
</evidence>
<evidence type="ECO:0000256" key="2">
    <source>
        <dbReference type="ARBA" id="ARBA00005585"/>
    </source>
</evidence>
<feature type="transmembrane region" description="Helical" evidence="11">
    <location>
        <begin position="588"/>
        <end position="612"/>
    </location>
</feature>
<evidence type="ECO:0000256" key="7">
    <source>
        <dbReference type="ARBA" id="ARBA00023055"/>
    </source>
</evidence>
<keyword evidence="4 11" id="KW-0812">Transmembrane</keyword>
<dbReference type="GO" id="GO:0006665">
    <property type="term" value="P:sphingolipid metabolic process"/>
    <property type="evidence" value="ECO:0007669"/>
    <property type="project" value="EnsemblFungi"/>
</dbReference>
<evidence type="ECO:0000256" key="8">
    <source>
        <dbReference type="ARBA" id="ARBA00023136"/>
    </source>
</evidence>
<dbReference type="GO" id="GO:0015918">
    <property type="term" value="P:sterol transport"/>
    <property type="evidence" value="ECO:0007669"/>
    <property type="project" value="EnsemblFungi"/>
</dbReference>
<dbReference type="eggNOG" id="KOG1933">
    <property type="taxonomic scope" value="Eukaryota"/>
</dbReference>
<dbReference type="Proteomes" id="UP000006310">
    <property type="component" value="Chromosome 4"/>
</dbReference>
<feature type="domain" description="SSD" evidence="13">
    <location>
        <begin position="560"/>
        <end position="720"/>
    </location>
</feature>
<dbReference type="PANTHER" id="PTHR45727">
    <property type="entry name" value="NPC INTRACELLULAR CHOLESTEROL TRANSPORTER 1"/>
    <property type="match status" value="1"/>
</dbReference>
<dbReference type="SUPFAM" id="SSF82866">
    <property type="entry name" value="Multidrug efflux transporter AcrB transmembrane domain"/>
    <property type="match status" value="2"/>
</dbReference>
<feature type="transmembrane region" description="Helical" evidence="11">
    <location>
        <begin position="1065"/>
        <end position="1086"/>
    </location>
</feature>
<proteinExistence type="inferred from homology"/>
<reference evidence="14 15" key="1">
    <citation type="journal article" date="2011" name="Proc. Natl. Acad. Sci. U.S.A.">
        <title>Evolutionary erosion of yeast sex chromosomes by mating-type switching accidents.</title>
        <authorList>
            <person name="Gordon J.L."/>
            <person name="Armisen D."/>
            <person name="Proux-Wera E."/>
            <person name="Oheigeartaigh S.S."/>
            <person name="Byrne K.P."/>
            <person name="Wolfe K.H."/>
        </authorList>
    </citation>
    <scope>NUCLEOTIDE SEQUENCE [LARGE SCALE GENOMIC DNA]</scope>
    <source>
        <strain evidence="15">ATCC MYA-139 / BCRC 22969 / CBS 8797 / CCRC 22969 / KCTC 17520 / NBRC 10181 / NCYC 3082</strain>
    </source>
</reference>
<reference evidence="15" key="2">
    <citation type="submission" date="2012-08" db="EMBL/GenBank/DDBJ databases">
        <title>Genome sequence of Kazachstania naganishii.</title>
        <authorList>
            <person name="Gordon J.L."/>
            <person name="Armisen D."/>
            <person name="Proux-Wera E."/>
            <person name="OhEigeartaigh S.S."/>
            <person name="Byrne K.P."/>
            <person name="Wolfe K.H."/>
        </authorList>
    </citation>
    <scope>NUCLEOTIDE SEQUENCE [LARGE SCALE GENOMIC DNA]</scope>
    <source>
        <strain evidence="15">ATCC MYA-139 / BCRC 22969 / CBS 8797 / CCRC 22969 / KCTC 17520 / NBRC 10181 / NCYC 3082</strain>
    </source>
</reference>
<dbReference type="Gene3D" id="1.20.1640.10">
    <property type="entry name" value="Multidrug efflux transporter AcrB transmembrane domain"/>
    <property type="match status" value="2"/>
</dbReference>
<gene>
    <name evidence="14" type="primary">KNAG0D02600</name>
    <name evidence="14" type="ordered locus">KNAG_0D02600</name>
</gene>
<dbReference type="GO" id="GO:0000329">
    <property type="term" value="C:fungal-type vacuole membrane"/>
    <property type="evidence" value="ECO:0007669"/>
    <property type="project" value="EnsemblFungi"/>
</dbReference>
<feature type="transmembrane region" description="Helical" evidence="11">
    <location>
        <begin position="1145"/>
        <end position="1168"/>
    </location>
</feature>
<dbReference type="GO" id="GO:0032934">
    <property type="term" value="F:sterol binding"/>
    <property type="evidence" value="ECO:0007669"/>
    <property type="project" value="EnsemblFungi"/>
</dbReference>
<dbReference type="GeneID" id="34525698"/>
<feature type="transmembrane region" description="Helical" evidence="11">
    <location>
        <begin position="257"/>
        <end position="278"/>
    </location>
</feature>
<feature type="signal peptide" evidence="12">
    <location>
        <begin position="1"/>
        <end position="20"/>
    </location>
</feature>
<comment type="similarity">
    <text evidence="2">Belongs to the patched family.</text>
</comment>
<evidence type="ECO:0000256" key="1">
    <source>
        <dbReference type="ARBA" id="ARBA00004141"/>
    </source>
</evidence>
<evidence type="ECO:0000256" key="11">
    <source>
        <dbReference type="SAM" id="Phobius"/>
    </source>
</evidence>
<feature type="transmembrane region" description="Helical" evidence="11">
    <location>
        <begin position="695"/>
        <end position="717"/>
    </location>
</feature>
<evidence type="ECO:0000256" key="5">
    <source>
        <dbReference type="ARBA" id="ARBA00022729"/>
    </source>
</evidence>
<evidence type="ECO:0000256" key="10">
    <source>
        <dbReference type="ARBA" id="ARBA00023180"/>
    </source>
</evidence>
<evidence type="ECO:0000259" key="13">
    <source>
        <dbReference type="PROSITE" id="PS50156"/>
    </source>
</evidence>
<feature type="transmembrane region" description="Helical" evidence="11">
    <location>
        <begin position="1107"/>
        <end position="1133"/>
    </location>
</feature>
<evidence type="ECO:0000256" key="3">
    <source>
        <dbReference type="ARBA" id="ARBA00022448"/>
    </source>
</evidence>
<dbReference type="Pfam" id="PF22314">
    <property type="entry name" value="NPC1_MLD"/>
    <property type="match status" value="1"/>
</dbReference>
<dbReference type="InterPro" id="IPR053956">
    <property type="entry name" value="NPC1_MLD"/>
</dbReference>
<protein>
    <recommendedName>
        <fullName evidence="13">SSD domain-containing protein</fullName>
    </recommendedName>
</protein>
<name>J7S5U3_HUIN7</name>
<keyword evidence="15" id="KW-1185">Reference proteome</keyword>
<feature type="transmembrane region" description="Helical" evidence="11">
    <location>
        <begin position="1039"/>
        <end position="1059"/>
    </location>
</feature>
<evidence type="ECO:0000256" key="12">
    <source>
        <dbReference type="SAM" id="SignalP"/>
    </source>
</evidence>
<dbReference type="InterPro" id="IPR032190">
    <property type="entry name" value="NPC1_N"/>
</dbReference>
<dbReference type="RefSeq" id="XP_022464255.1">
    <property type="nucleotide sequence ID" value="XM_022607684.1"/>
</dbReference>
<evidence type="ECO:0000313" key="14">
    <source>
        <dbReference type="EMBL" id="CCK70009.1"/>
    </source>
</evidence>
<accession>J7S5U3</accession>
<dbReference type="PANTHER" id="PTHR45727:SF2">
    <property type="entry name" value="NPC INTRACELLULAR CHOLESTEROL TRANSPORTER 1"/>
    <property type="match status" value="1"/>
</dbReference>